<dbReference type="SMART" id="SM00031">
    <property type="entry name" value="DED"/>
    <property type="match status" value="1"/>
</dbReference>
<dbReference type="PANTHER" id="PTHR48169">
    <property type="entry name" value="DED DOMAIN-CONTAINING PROTEIN"/>
    <property type="match status" value="1"/>
</dbReference>
<evidence type="ECO:0000256" key="1">
    <source>
        <dbReference type="ARBA" id="ARBA00022703"/>
    </source>
</evidence>
<sequence length="618" mass="67815">MAFARNDNVLSPYRKFLVELSSYLSGNDLETLKFAVLDLIPRGKTEDVSSGLKLFDILEQDSRITPGNLSLLDELFETIGRMDLAWKVQCFTKSSVGDYTNGKPNFDEIDAVDVTDGAGTVTETRDNTVPTIMNKGTDVEDVVTDGVGDVSESDPRSAAKRRKTVDVDISNFRTVSVVANQSLQFSDFDTQTFGGNRGVPVTPAVQVAHTFAQAENTCNGLMLSPFSILCSFSSATSSSKGPVPNPAPSVAPRSQAQVGQGRLQHDSIAGPPPMRYVNYLAYQGYSVEIIGGKHYKTPAGEFVELKSGTQYKIHVKNSHAYSCNLDISIDGYDVGGWVVYGGQELTIERPAYEAKKFTFYRVKTAPKEAGIESGRDENGLVKCVFTPEAFLNIPVAVSGLPHPLEVNIAPDATVGDLKRHVQSQLNAAEDPVQILVLNDEVLSNSFLLRNVKKLSGNLRLIDSELEITVEASSTERFPVKIRPSKAKVIDLMAEIEEKLGIPVKDQKVYHGMARISDAPQRGLPPKLISSLQPTVVVIIPEYINITVQDMDSGENCIVKVDKTKTLRDFLVEIPLCRNLPENIKATFYFKGEELRPTQNDETLSSLEFCCGSKLDMKR</sequence>
<keyword evidence="1" id="KW-0053">Apoptosis</keyword>
<dbReference type="InterPro" id="IPR001875">
    <property type="entry name" value="DED_dom"/>
</dbReference>
<dbReference type="EMBL" id="CALNXI010000378">
    <property type="protein sequence ID" value="CAH3025905.1"/>
    <property type="molecule type" value="Genomic_DNA"/>
</dbReference>
<dbReference type="PANTHER" id="PTHR48169:SF7">
    <property type="entry name" value="CASPASE 10"/>
    <property type="match status" value="1"/>
</dbReference>
<dbReference type="InterPro" id="IPR029071">
    <property type="entry name" value="Ubiquitin-like_domsf"/>
</dbReference>
<dbReference type="SUPFAM" id="SSF47986">
    <property type="entry name" value="DEATH domain"/>
    <property type="match status" value="1"/>
</dbReference>
<dbReference type="CDD" id="cd00045">
    <property type="entry name" value="DED"/>
    <property type="match status" value="1"/>
</dbReference>
<evidence type="ECO:0000259" key="2">
    <source>
        <dbReference type="PROSITE" id="PS50168"/>
    </source>
</evidence>
<comment type="caution">
    <text evidence="3">The sequence shown here is derived from an EMBL/GenBank/DDBJ whole genome shotgun (WGS) entry which is preliminary data.</text>
</comment>
<keyword evidence="4" id="KW-1185">Reference proteome</keyword>
<dbReference type="Pfam" id="PF01335">
    <property type="entry name" value="DED"/>
    <property type="match status" value="1"/>
</dbReference>
<dbReference type="Gene3D" id="1.10.533.10">
    <property type="entry name" value="Death Domain, Fas"/>
    <property type="match status" value="1"/>
</dbReference>
<dbReference type="Proteomes" id="UP001159427">
    <property type="component" value="Unassembled WGS sequence"/>
</dbReference>
<proteinExistence type="predicted"/>
<organism evidence="3 4">
    <name type="scientific">Porites evermanni</name>
    <dbReference type="NCBI Taxonomy" id="104178"/>
    <lineage>
        <taxon>Eukaryota</taxon>
        <taxon>Metazoa</taxon>
        <taxon>Cnidaria</taxon>
        <taxon>Anthozoa</taxon>
        <taxon>Hexacorallia</taxon>
        <taxon>Scleractinia</taxon>
        <taxon>Fungiina</taxon>
        <taxon>Poritidae</taxon>
        <taxon>Porites</taxon>
    </lineage>
</organism>
<accession>A0ABN8MCZ1</accession>
<evidence type="ECO:0000313" key="4">
    <source>
        <dbReference type="Proteomes" id="UP001159427"/>
    </source>
</evidence>
<feature type="domain" description="DED" evidence="2">
    <location>
        <begin position="12"/>
        <end position="90"/>
    </location>
</feature>
<dbReference type="CDD" id="cd17039">
    <property type="entry name" value="Ubl_ubiquitin_like"/>
    <property type="match status" value="1"/>
</dbReference>
<reference evidence="3 4" key="1">
    <citation type="submission" date="2022-05" db="EMBL/GenBank/DDBJ databases">
        <authorList>
            <consortium name="Genoscope - CEA"/>
            <person name="William W."/>
        </authorList>
    </citation>
    <scope>NUCLEOTIDE SEQUENCE [LARGE SCALE GENOMIC DNA]</scope>
</reference>
<evidence type="ECO:0000313" key="3">
    <source>
        <dbReference type="EMBL" id="CAH3025905.1"/>
    </source>
</evidence>
<dbReference type="InterPro" id="IPR011029">
    <property type="entry name" value="DEATH-like_dom_sf"/>
</dbReference>
<gene>
    <name evidence="3" type="ORF">PEVE_00027487</name>
</gene>
<dbReference type="PROSITE" id="PS50168">
    <property type="entry name" value="DED"/>
    <property type="match status" value="1"/>
</dbReference>
<protein>
    <recommendedName>
        <fullName evidence="2">DED domain-containing protein</fullName>
    </recommendedName>
</protein>
<name>A0ABN8MCZ1_9CNID</name>
<dbReference type="SUPFAM" id="SSF54236">
    <property type="entry name" value="Ubiquitin-like"/>
    <property type="match status" value="1"/>
</dbReference>